<dbReference type="Proteomes" id="UP000594262">
    <property type="component" value="Unplaced"/>
</dbReference>
<keyword evidence="1" id="KW-0472">Membrane</keyword>
<keyword evidence="3" id="KW-1185">Reference proteome</keyword>
<name>A0A7M5UU14_9CNID</name>
<feature type="transmembrane region" description="Helical" evidence="1">
    <location>
        <begin position="273"/>
        <end position="298"/>
    </location>
</feature>
<dbReference type="OrthoDB" id="6037972at2759"/>
<accession>A0A7M5UU14</accession>
<keyword evidence="1" id="KW-1133">Transmembrane helix</keyword>
<sequence>SDGADIKFSNSNIKFSNSKSLITVEYDNNVTLMWDLYDIERNTIIALYFDNKNNEIGSLRISSISKNYTDWTLDLEKPLSTRIKDFKMVLNKGNGTLKFTIEDLKYDDSGVLIVTNELAKLKAQHNLTLNVEGGPHECGVKSLPQNITCSHDQVITQKVTLCGKPQPAVTWKIGDKEINGTVDKTETDKHQYTYTLKTKLMSDMCGRELSYVANGYHRKRTASSMILMKDCKFHFFTTFTFNPYHTLLVLFEKFGVIWIFHCSTEPDDDVDGLVAWEITLIALAVLFVVVALSVFAYFKYRAHSQTRDTAATNNETRSLNSEKV</sequence>
<evidence type="ECO:0000313" key="2">
    <source>
        <dbReference type="EnsemblMetazoa" id="CLYHEMP002613.4"/>
    </source>
</evidence>
<evidence type="ECO:0000313" key="3">
    <source>
        <dbReference type="Proteomes" id="UP000594262"/>
    </source>
</evidence>
<protein>
    <submittedName>
        <fullName evidence="2">Uncharacterized protein</fullName>
    </submittedName>
</protein>
<proteinExistence type="predicted"/>
<dbReference type="AlphaFoldDB" id="A0A7M5UU14"/>
<evidence type="ECO:0000256" key="1">
    <source>
        <dbReference type="SAM" id="Phobius"/>
    </source>
</evidence>
<reference evidence="2" key="1">
    <citation type="submission" date="2021-01" db="UniProtKB">
        <authorList>
            <consortium name="EnsemblMetazoa"/>
        </authorList>
    </citation>
    <scope>IDENTIFICATION</scope>
</reference>
<feature type="transmembrane region" description="Helical" evidence="1">
    <location>
        <begin position="233"/>
        <end position="261"/>
    </location>
</feature>
<keyword evidence="1" id="KW-0812">Transmembrane</keyword>
<dbReference type="EnsemblMetazoa" id="CLYHEMT002613.4">
    <property type="protein sequence ID" value="CLYHEMP002613.4"/>
    <property type="gene ID" value="CLYHEMG002613"/>
</dbReference>
<organism evidence="2 3">
    <name type="scientific">Clytia hemisphaerica</name>
    <dbReference type="NCBI Taxonomy" id="252671"/>
    <lineage>
        <taxon>Eukaryota</taxon>
        <taxon>Metazoa</taxon>
        <taxon>Cnidaria</taxon>
        <taxon>Hydrozoa</taxon>
        <taxon>Hydroidolina</taxon>
        <taxon>Leptothecata</taxon>
        <taxon>Obeliida</taxon>
        <taxon>Clytiidae</taxon>
        <taxon>Clytia</taxon>
    </lineage>
</organism>